<evidence type="ECO:0000313" key="2">
    <source>
        <dbReference type="EMBL" id="KAJ6224549.1"/>
    </source>
</evidence>
<feature type="transmembrane region" description="Helical" evidence="1">
    <location>
        <begin position="240"/>
        <end position="262"/>
    </location>
</feature>
<protein>
    <recommendedName>
        <fullName evidence="4">Gustatory receptor</fullName>
    </recommendedName>
</protein>
<keyword evidence="1" id="KW-0812">Transmembrane</keyword>
<feature type="transmembrane region" description="Helical" evidence="1">
    <location>
        <begin position="337"/>
        <end position="359"/>
    </location>
</feature>
<dbReference type="EMBL" id="JAPWDV010000001">
    <property type="protein sequence ID" value="KAJ6224549.1"/>
    <property type="molecule type" value="Genomic_DNA"/>
</dbReference>
<feature type="transmembrane region" description="Helical" evidence="1">
    <location>
        <begin position="141"/>
        <end position="165"/>
    </location>
</feature>
<evidence type="ECO:0000313" key="3">
    <source>
        <dbReference type="Proteomes" id="UP001142055"/>
    </source>
</evidence>
<dbReference type="AlphaFoldDB" id="A0A9Q0MEZ4"/>
<feature type="transmembrane region" description="Helical" evidence="1">
    <location>
        <begin position="311"/>
        <end position="331"/>
    </location>
</feature>
<evidence type="ECO:0008006" key="4">
    <source>
        <dbReference type="Google" id="ProtNLM"/>
    </source>
</evidence>
<organism evidence="2 3">
    <name type="scientific">Blomia tropicalis</name>
    <name type="common">Mite</name>
    <dbReference type="NCBI Taxonomy" id="40697"/>
    <lineage>
        <taxon>Eukaryota</taxon>
        <taxon>Metazoa</taxon>
        <taxon>Ecdysozoa</taxon>
        <taxon>Arthropoda</taxon>
        <taxon>Chelicerata</taxon>
        <taxon>Arachnida</taxon>
        <taxon>Acari</taxon>
        <taxon>Acariformes</taxon>
        <taxon>Sarcoptiformes</taxon>
        <taxon>Astigmata</taxon>
        <taxon>Glycyphagoidea</taxon>
        <taxon>Echimyopodidae</taxon>
        <taxon>Blomia</taxon>
    </lineage>
</organism>
<accession>A0A9Q0MEZ4</accession>
<sequence>MQKEITKRADLRHSRIDNREFSFKEWKYSMIIKRLLMVCANLIGLAFSLLPFFNIAMKPNESNSANRTDDFDNQDNFEESEESLMSWITQNGNPENKSVNLSGKLFAVQDFGQFVNNIARGYQNSEEVSQLKPILRLITQWLIFVYLANHIFTIFYNLLFGGAYIRHMASIREFSYLDRNRSLATLLLGTGIVTIFMIKLSIIWLYQKELVISMIWPNEAEGEFALVKQKILAIHFSFELFLSLFQNLGLMMTSFLFIYSMIMFRRCIEHFQTDIIEASELDELQLSLMKTHLCRLNESFKRTINYLSAPITFDMMANTYMVIGSACFLIINQERGIQQMYAIAFIANIGLFALIRLVVVASVGNMATNACYTLSRLVYETKSEWNLQEWLCYIEIKRMPAEFEVSVFSVYSVQQSSILTMLGFALNYIVILLQTENYGSSSNSTTTINGTDMINITETVNNSTEN</sequence>
<dbReference type="OMA" id="LMIYNAN"/>
<keyword evidence="1" id="KW-1133">Transmembrane helix</keyword>
<keyword evidence="3" id="KW-1185">Reference proteome</keyword>
<dbReference type="Proteomes" id="UP001142055">
    <property type="component" value="Chromosome 1"/>
</dbReference>
<proteinExistence type="predicted"/>
<name>A0A9Q0MEZ4_BLOTA</name>
<keyword evidence="1" id="KW-0472">Membrane</keyword>
<comment type="caution">
    <text evidence="2">The sequence shown here is derived from an EMBL/GenBank/DDBJ whole genome shotgun (WGS) entry which is preliminary data.</text>
</comment>
<feature type="transmembrane region" description="Helical" evidence="1">
    <location>
        <begin position="186"/>
        <end position="206"/>
    </location>
</feature>
<gene>
    <name evidence="2" type="ORF">RDWZM_003094</name>
</gene>
<evidence type="ECO:0000256" key="1">
    <source>
        <dbReference type="SAM" id="Phobius"/>
    </source>
</evidence>
<feature type="transmembrane region" description="Helical" evidence="1">
    <location>
        <begin position="35"/>
        <end position="57"/>
    </location>
</feature>
<reference evidence="2" key="1">
    <citation type="submission" date="2022-12" db="EMBL/GenBank/DDBJ databases">
        <title>Genome assemblies of Blomia tropicalis.</title>
        <authorList>
            <person name="Cui Y."/>
        </authorList>
    </citation>
    <scope>NUCLEOTIDE SEQUENCE</scope>
    <source>
        <tissue evidence="2">Adult mites</tissue>
    </source>
</reference>